<reference evidence="3" key="1">
    <citation type="journal article" date="2019" name="Int. J. Syst. Evol. Microbiol.">
        <title>The Global Catalogue of Microorganisms (GCM) 10K type strain sequencing project: providing services to taxonomists for standard genome sequencing and annotation.</title>
        <authorList>
            <consortium name="The Broad Institute Genomics Platform"/>
            <consortium name="The Broad Institute Genome Sequencing Center for Infectious Disease"/>
            <person name="Wu L."/>
            <person name="Ma J."/>
        </authorList>
    </citation>
    <scope>NUCLEOTIDE SEQUENCE [LARGE SCALE GENOMIC DNA]</scope>
    <source>
        <strain evidence="3">CCM 8936</strain>
    </source>
</reference>
<dbReference type="EMBL" id="JBHTOI010000041">
    <property type="protein sequence ID" value="MFD1418495.1"/>
    <property type="molecule type" value="Genomic_DNA"/>
</dbReference>
<gene>
    <name evidence="2" type="ORF">ACFQ42_07060</name>
</gene>
<keyword evidence="1" id="KW-1133">Transmembrane helix</keyword>
<dbReference type="Proteomes" id="UP001597251">
    <property type="component" value="Unassembled WGS sequence"/>
</dbReference>
<dbReference type="RefSeq" id="WP_125677193.1">
    <property type="nucleotide sequence ID" value="NZ_JBHTOI010000041.1"/>
</dbReference>
<evidence type="ECO:0000313" key="2">
    <source>
        <dbReference type="EMBL" id="MFD1418495.1"/>
    </source>
</evidence>
<sequence>MITFNQFTIAISLIVIAITLIIGIVLLSATTSKINRTLKYNNQLLESINRPFLTVFINKNTLMIKNTGKTQAILDDISINDNEISVLSDISINPKQVISTRLETSGKIEIKYHSKINSYQENIDL</sequence>
<evidence type="ECO:0000313" key="3">
    <source>
        <dbReference type="Proteomes" id="UP001597251"/>
    </source>
</evidence>
<accession>A0ABW4BUR7</accession>
<keyword evidence="1" id="KW-0472">Membrane</keyword>
<keyword evidence="1" id="KW-0812">Transmembrane</keyword>
<name>A0ABW4BUR7_9LACO</name>
<keyword evidence="3" id="KW-1185">Reference proteome</keyword>
<feature type="transmembrane region" description="Helical" evidence="1">
    <location>
        <begin position="6"/>
        <end position="29"/>
    </location>
</feature>
<proteinExistence type="predicted"/>
<organism evidence="2 3">
    <name type="scientific">Companilactobacillus keshanensis</name>
    <dbReference type="NCBI Taxonomy" id="2486003"/>
    <lineage>
        <taxon>Bacteria</taxon>
        <taxon>Bacillati</taxon>
        <taxon>Bacillota</taxon>
        <taxon>Bacilli</taxon>
        <taxon>Lactobacillales</taxon>
        <taxon>Lactobacillaceae</taxon>
        <taxon>Companilactobacillus</taxon>
    </lineage>
</organism>
<protein>
    <submittedName>
        <fullName evidence="2">Uncharacterized protein</fullName>
    </submittedName>
</protein>
<comment type="caution">
    <text evidence="2">The sequence shown here is derived from an EMBL/GenBank/DDBJ whole genome shotgun (WGS) entry which is preliminary data.</text>
</comment>
<evidence type="ECO:0000256" key="1">
    <source>
        <dbReference type="SAM" id="Phobius"/>
    </source>
</evidence>